<keyword evidence="3" id="KW-1185">Reference proteome</keyword>
<dbReference type="PANTHER" id="PTHR43102:SF2">
    <property type="entry name" value="GAF DOMAIN-CONTAINING PROTEIN"/>
    <property type="match status" value="1"/>
</dbReference>
<evidence type="ECO:0000313" key="2">
    <source>
        <dbReference type="EMBL" id="MBO0358051.1"/>
    </source>
</evidence>
<dbReference type="Proteomes" id="UP000664144">
    <property type="component" value="Unassembled WGS sequence"/>
</dbReference>
<gene>
    <name evidence="2" type="ORF">J0X19_08865</name>
</gene>
<dbReference type="EMBL" id="JAFLQZ010000004">
    <property type="protein sequence ID" value="MBO0358051.1"/>
    <property type="molecule type" value="Genomic_DNA"/>
</dbReference>
<accession>A0A939EVM7</accession>
<feature type="domain" description="GAF" evidence="1">
    <location>
        <begin position="31"/>
        <end position="157"/>
    </location>
</feature>
<dbReference type="RefSeq" id="WP_206983966.1">
    <property type="nucleotide sequence ID" value="NZ_JAFLQZ010000004.1"/>
</dbReference>
<sequence length="242" mass="27522">MSANIPGLIPPNEKSRLQALEPYRVLGSMPDAVFDELVRLTAKVFNMPIALISLVDEDHVLFKANYGMAGPERVARQQSMCSVAILQDETSVYHDLQAEPCRLVEPLLVEQLHMRFYAGHPLQTSDYQNIGTLCVIGRDIQFFSVEEQLRLRSLAEVVVDMLELRLIVQQTGEDAPAKWLTIYENLEQYLTRLDTLRQLASWEETPDSEASVAYQRSINEEVDLMIRALKKEVADLWASLTE</sequence>
<evidence type="ECO:0000259" key="1">
    <source>
        <dbReference type="Pfam" id="PF01590"/>
    </source>
</evidence>
<evidence type="ECO:0000313" key="3">
    <source>
        <dbReference type="Proteomes" id="UP000664144"/>
    </source>
</evidence>
<dbReference type="InterPro" id="IPR029016">
    <property type="entry name" value="GAF-like_dom_sf"/>
</dbReference>
<organism evidence="2 3">
    <name type="scientific">Hymenobacter telluris</name>
    <dbReference type="NCBI Taxonomy" id="2816474"/>
    <lineage>
        <taxon>Bacteria</taxon>
        <taxon>Pseudomonadati</taxon>
        <taxon>Bacteroidota</taxon>
        <taxon>Cytophagia</taxon>
        <taxon>Cytophagales</taxon>
        <taxon>Hymenobacteraceae</taxon>
        <taxon>Hymenobacter</taxon>
    </lineage>
</organism>
<dbReference type="Pfam" id="PF01590">
    <property type="entry name" value="GAF"/>
    <property type="match status" value="1"/>
</dbReference>
<dbReference type="AlphaFoldDB" id="A0A939EVM7"/>
<dbReference type="PANTHER" id="PTHR43102">
    <property type="entry name" value="SLR1143 PROTEIN"/>
    <property type="match status" value="1"/>
</dbReference>
<comment type="caution">
    <text evidence="2">The sequence shown here is derived from an EMBL/GenBank/DDBJ whole genome shotgun (WGS) entry which is preliminary data.</text>
</comment>
<dbReference type="InterPro" id="IPR003018">
    <property type="entry name" value="GAF"/>
</dbReference>
<protein>
    <submittedName>
        <fullName evidence="2">GAF domain-containing protein</fullName>
    </submittedName>
</protein>
<name>A0A939EVM7_9BACT</name>
<dbReference type="SUPFAM" id="SSF55781">
    <property type="entry name" value="GAF domain-like"/>
    <property type="match status" value="1"/>
</dbReference>
<reference evidence="2" key="1">
    <citation type="submission" date="2021-03" db="EMBL/GenBank/DDBJ databases">
        <authorList>
            <person name="Kim M.K."/>
        </authorList>
    </citation>
    <scope>NUCLEOTIDE SEQUENCE</scope>
    <source>
        <strain evidence="2">BT186</strain>
    </source>
</reference>
<dbReference type="Gene3D" id="3.30.450.40">
    <property type="match status" value="1"/>
</dbReference>
<proteinExistence type="predicted"/>